<reference evidence="1" key="1">
    <citation type="submission" date="2021-02" db="EMBL/GenBank/DDBJ databases">
        <authorList>
            <person name="Dougan E. K."/>
            <person name="Rhodes N."/>
            <person name="Thang M."/>
            <person name="Chan C."/>
        </authorList>
    </citation>
    <scope>NUCLEOTIDE SEQUENCE</scope>
</reference>
<sequence>MLKGIAFLSLVAELRVQSGLLAEASFSVFRVPGVAPRSPNDPPARTSCAKSTSVHCLFCLFLTTGVLVPETVAGNHSEAASQNSITAGEDETIQDYLCILVCNKAKDDDGEKEKMAVPRTGIPLGEYRRDIPPGWGLRFAVYPPKTFERLKVWCRPYDLPDEIVGPLVASRLPVNEVRDPQNPQVILRHRIPSGIHALGDKLRETFGQNDQEMASTSLESFFELRRGRLSLQEYAVEFDLRIEEAHDRAGLEMNEVALFCFFFEKSGLSSRFVEDWKFCVHGDLRRYSEARSLALRLSTKVEGESFYEDDATSAAPSVDSRSWDYWGEEWNEENEDAWSSWYGEEDNGDAMEVHEGDWPENDEHAEEQVADGGSHVLWSHRAKAKRVSYSTSNRRLGDCVSGDNQAVH</sequence>
<dbReference type="AlphaFoldDB" id="A0A812KJC3"/>
<evidence type="ECO:0000313" key="2">
    <source>
        <dbReference type="Proteomes" id="UP000601435"/>
    </source>
</evidence>
<comment type="caution">
    <text evidence="1">The sequence shown here is derived from an EMBL/GenBank/DDBJ whole genome shotgun (WGS) entry which is preliminary data.</text>
</comment>
<dbReference type="Proteomes" id="UP000601435">
    <property type="component" value="Unassembled WGS sequence"/>
</dbReference>
<protein>
    <recommendedName>
        <fullName evidence="3">Retrotransposon gag domain-containing protein</fullName>
    </recommendedName>
</protein>
<name>A0A812KJC3_9DINO</name>
<accession>A0A812KJC3</accession>
<evidence type="ECO:0008006" key="3">
    <source>
        <dbReference type="Google" id="ProtNLM"/>
    </source>
</evidence>
<dbReference type="EMBL" id="CAJNJA010007919">
    <property type="protein sequence ID" value="CAE7230586.1"/>
    <property type="molecule type" value="Genomic_DNA"/>
</dbReference>
<evidence type="ECO:0000313" key="1">
    <source>
        <dbReference type="EMBL" id="CAE7230586.1"/>
    </source>
</evidence>
<dbReference type="OrthoDB" id="448655at2759"/>
<keyword evidence="2" id="KW-1185">Reference proteome</keyword>
<gene>
    <name evidence="1" type="ORF">SNEC2469_LOCUS3536</name>
</gene>
<organism evidence="1 2">
    <name type="scientific">Symbiodinium necroappetens</name>
    <dbReference type="NCBI Taxonomy" id="1628268"/>
    <lineage>
        <taxon>Eukaryota</taxon>
        <taxon>Sar</taxon>
        <taxon>Alveolata</taxon>
        <taxon>Dinophyceae</taxon>
        <taxon>Suessiales</taxon>
        <taxon>Symbiodiniaceae</taxon>
        <taxon>Symbiodinium</taxon>
    </lineage>
</organism>
<proteinExistence type="predicted"/>